<dbReference type="EC" id="4.2.1.10" evidence="4"/>
<dbReference type="Pfam" id="PF01487">
    <property type="entry name" value="DHquinase_I"/>
    <property type="match status" value="1"/>
</dbReference>
<dbReference type="Proteomes" id="UP000339249">
    <property type="component" value="Unassembled WGS sequence"/>
</dbReference>
<feature type="binding site" evidence="4">
    <location>
        <position position="255"/>
    </location>
    <ligand>
        <name>3-dehydroquinate</name>
        <dbReference type="ChEBI" id="CHEBI:32364"/>
    </ligand>
</feature>
<evidence type="ECO:0000256" key="4">
    <source>
        <dbReference type="HAMAP-Rule" id="MF_00214"/>
    </source>
</evidence>
<evidence type="ECO:0000256" key="2">
    <source>
        <dbReference type="ARBA" id="ARBA00023239"/>
    </source>
</evidence>
<dbReference type="SUPFAM" id="SSF51569">
    <property type="entry name" value="Aldolase"/>
    <property type="match status" value="1"/>
</dbReference>
<dbReference type="InterPro" id="IPR001381">
    <property type="entry name" value="DHquinase_I"/>
</dbReference>
<feature type="active site" description="Proton donor/acceptor" evidence="4">
    <location>
        <position position="166"/>
    </location>
</feature>
<reference evidence="5 6" key="1">
    <citation type="submission" date="2019-04" db="EMBL/GenBank/DDBJ databases">
        <authorList>
            <consortium name="Pathogen Informatics"/>
        </authorList>
    </citation>
    <scope>NUCLEOTIDE SEQUENCE [LARGE SCALE GENOMIC DNA]</scope>
    <source>
        <strain evidence="5 6">NCTC9185</strain>
    </source>
</reference>
<feature type="binding site" evidence="4">
    <location>
        <position position="105"/>
    </location>
    <ligand>
        <name>3-dehydroquinate</name>
        <dbReference type="ChEBI" id="CHEBI:32364"/>
    </ligand>
</feature>
<dbReference type="GO" id="GO:0008652">
    <property type="term" value="P:amino acid biosynthetic process"/>
    <property type="evidence" value="ECO:0007669"/>
    <property type="project" value="UniProtKB-KW"/>
</dbReference>
<dbReference type="GO" id="GO:0009423">
    <property type="term" value="P:chorismate biosynthetic process"/>
    <property type="evidence" value="ECO:0007669"/>
    <property type="project" value="UniProtKB-UniRule"/>
</dbReference>
<dbReference type="PANTHER" id="PTHR43699">
    <property type="entry name" value="3-DEHYDROQUINATE DEHYDRATASE"/>
    <property type="match status" value="1"/>
</dbReference>
<evidence type="ECO:0000313" key="5">
    <source>
        <dbReference type="EMBL" id="VTN13993.1"/>
    </source>
</evidence>
<dbReference type="HAMAP" id="MF_00214">
    <property type="entry name" value="AroD"/>
    <property type="match status" value="1"/>
</dbReference>
<protein>
    <recommendedName>
        <fullName evidence="4">3-dehydroquinate dehydratase</fullName>
        <shortName evidence="4">3-dehydroquinase</shortName>
        <ecNumber evidence="4">4.2.1.10</ecNumber>
    </recommendedName>
    <alternativeName>
        <fullName evidence="4">Type I DHQase</fullName>
    </alternativeName>
    <alternativeName>
        <fullName evidence="4">Type I dehydroquinase</fullName>
        <shortName evidence="4">DHQ1</shortName>
    </alternativeName>
</protein>
<keyword evidence="4" id="KW-0057">Aromatic amino acid biosynthesis</keyword>
<comment type="subunit">
    <text evidence="4">Homodimer.</text>
</comment>
<keyword evidence="2 4" id="KW-0456">Lyase</keyword>
<dbReference type="Gene3D" id="3.20.20.70">
    <property type="entry name" value="Aldolase class I"/>
    <property type="match status" value="1"/>
</dbReference>
<dbReference type="InterPro" id="IPR050146">
    <property type="entry name" value="Type-I_3-dehydroquinase"/>
</dbReference>
<dbReference type="InterPro" id="IPR013785">
    <property type="entry name" value="Aldolase_TIM"/>
</dbReference>
<dbReference type="GO" id="GO:0009073">
    <property type="term" value="P:aromatic amino acid family biosynthetic process"/>
    <property type="evidence" value="ECO:0007669"/>
    <property type="project" value="UniProtKB-KW"/>
</dbReference>
<feature type="active site" description="Schiff-base intermediate with substrate" evidence="4">
    <location>
        <position position="193"/>
    </location>
</feature>
<dbReference type="GO" id="GO:0003855">
    <property type="term" value="F:3-dehydroquinate dehydratase activity"/>
    <property type="evidence" value="ECO:0007669"/>
    <property type="project" value="UniProtKB-UniRule"/>
</dbReference>
<comment type="caution">
    <text evidence="4">Lacks conserved residue(s) required for the propagation of feature annotation.</text>
</comment>
<keyword evidence="4" id="KW-0028">Amino-acid biosynthesis</keyword>
<proteinExistence type="inferred from homology"/>
<dbReference type="PANTHER" id="PTHR43699:SF1">
    <property type="entry name" value="3-DEHYDROQUINATE DEHYDRATASE"/>
    <property type="match status" value="1"/>
</dbReference>
<evidence type="ECO:0000256" key="3">
    <source>
        <dbReference type="ARBA" id="ARBA00023270"/>
    </source>
</evidence>
<feature type="binding site" evidence="4">
    <location>
        <begin position="69"/>
        <end position="71"/>
    </location>
    <ligand>
        <name>3-dehydroquinate</name>
        <dbReference type="ChEBI" id="CHEBI:32364"/>
    </ligand>
</feature>
<keyword evidence="3 4" id="KW-0704">Schiff base</keyword>
<feature type="binding site" evidence="4">
    <location>
        <position position="236"/>
    </location>
    <ligand>
        <name>3-dehydroquinate</name>
        <dbReference type="ChEBI" id="CHEBI:32364"/>
    </ligand>
</feature>
<gene>
    <name evidence="4 5" type="primary">aroD</name>
    <name evidence="5" type="ORF">NCTC9185_06042</name>
</gene>
<feature type="binding site" evidence="4">
    <location>
        <position position="259"/>
    </location>
    <ligand>
        <name>3-dehydroquinate</name>
        <dbReference type="ChEBI" id="CHEBI:32364"/>
    </ligand>
</feature>
<dbReference type="AlphaFoldDB" id="A0A4U9DD83"/>
<organism evidence="5 6">
    <name type="scientific">Raoultella terrigena</name>
    <name type="common">Klebsiella terrigena</name>
    <dbReference type="NCBI Taxonomy" id="577"/>
    <lineage>
        <taxon>Bacteria</taxon>
        <taxon>Pseudomonadati</taxon>
        <taxon>Pseudomonadota</taxon>
        <taxon>Gammaproteobacteria</taxon>
        <taxon>Enterobacterales</taxon>
        <taxon>Enterobacteriaceae</taxon>
        <taxon>Klebsiella/Raoultella group</taxon>
        <taxon>Raoultella</taxon>
    </lineage>
</organism>
<dbReference type="CDD" id="cd00502">
    <property type="entry name" value="DHQase_I"/>
    <property type="match status" value="1"/>
</dbReference>
<evidence type="ECO:0000313" key="6">
    <source>
        <dbReference type="Proteomes" id="UP000339249"/>
    </source>
</evidence>
<accession>A0A4U9DD83</accession>
<comment type="similarity">
    <text evidence="4">Belongs to the type-I 3-dehydroquinase family.</text>
</comment>
<dbReference type="EMBL" id="CABDVU010000001">
    <property type="protein sequence ID" value="VTN13993.1"/>
    <property type="molecule type" value="Genomic_DNA"/>
</dbReference>
<dbReference type="FunFam" id="3.20.20.70:FF:000047">
    <property type="entry name" value="3-dehydroquinate dehydratase"/>
    <property type="match status" value="1"/>
</dbReference>
<comment type="pathway">
    <text evidence="4">Metabolic intermediate biosynthesis; chorismate biosynthesis; chorismate from D-erythrose 4-phosphate and phosphoenolpyruvate: step 3/7.</text>
</comment>
<sequence length="273" mass="29951">MTGHFFMPSELRRPQEIRTGLDMTTTVTVKNLTFQQGTTRICVPLMGQTLDELKARARALVEVDADIIEWRADGFAQVGKTEQVLLALAEVRQILADTPLLFTFRSQKEGGEAQLDEADYFALNRQVALSGLVEVIDIELFNDETQIRALIDDAHAAGVKTIVSNHDFQKTPPEEEIIRRLCRMQELGADLPKIAVMPQSPQDVLTLLSATLAMKEKHATGPIVTMSMGKMGGISRVTGRLFGSAMTFGSAGQASAPGQIAIRQLRETIDILS</sequence>
<evidence type="ECO:0000256" key="1">
    <source>
        <dbReference type="ARBA" id="ARBA00001864"/>
    </source>
</evidence>
<dbReference type="NCBIfam" id="TIGR01093">
    <property type="entry name" value="aroD"/>
    <property type="match status" value="1"/>
</dbReference>
<comment type="catalytic activity">
    <reaction evidence="1 4">
        <text>3-dehydroquinate = 3-dehydroshikimate + H2O</text>
        <dbReference type="Rhea" id="RHEA:21096"/>
        <dbReference type="ChEBI" id="CHEBI:15377"/>
        <dbReference type="ChEBI" id="CHEBI:16630"/>
        <dbReference type="ChEBI" id="CHEBI:32364"/>
        <dbReference type="EC" id="4.2.1.10"/>
    </reaction>
</comment>
<comment type="function">
    <text evidence="4">Involved in the third step of the chorismate pathway, which leads to the biosynthesis of aromatic amino acids. Catalyzes the cis-dehydration of 3-dehydroquinate (DHQ) and introduces the first double bond of the aromatic ring to yield 3-dehydroshikimate.</text>
</comment>
<name>A0A4U9DD83_RAOTE</name>
<dbReference type="GO" id="GO:0046279">
    <property type="term" value="P:3,4-dihydroxybenzoate biosynthetic process"/>
    <property type="evidence" value="ECO:0007669"/>
    <property type="project" value="TreeGrafter"/>
</dbReference>
<dbReference type="UniPathway" id="UPA00053">
    <property type="reaction ID" value="UER00086"/>
</dbReference>